<evidence type="ECO:0000256" key="2">
    <source>
        <dbReference type="ARBA" id="ARBA00005811"/>
    </source>
</evidence>
<sequence length="138" mass="15523">MSRRRGRAVEEEKSEIDLTPMLDVVFIMLIFFIVTASFVKEKALDVSTPDPNEQTMEQTESKNILFTVTASDEIMLVDRRIDTRAVRANIARLHAENPEAIVIVRAHRKSSAATYVAIADAAREVKDGMQVSLVPYED</sequence>
<evidence type="ECO:0000256" key="4">
    <source>
        <dbReference type="ARBA" id="ARBA00022692"/>
    </source>
</evidence>
<evidence type="ECO:0000256" key="6">
    <source>
        <dbReference type="ARBA" id="ARBA00023136"/>
    </source>
</evidence>
<organism evidence="9 10">
    <name type="scientific">Biformimicrobium ophioploci</name>
    <dbReference type="NCBI Taxonomy" id="3036711"/>
    <lineage>
        <taxon>Bacteria</taxon>
        <taxon>Pseudomonadati</taxon>
        <taxon>Pseudomonadota</taxon>
        <taxon>Gammaproteobacteria</taxon>
        <taxon>Cellvibrionales</taxon>
        <taxon>Microbulbiferaceae</taxon>
        <taxon>Biformimicrobium</taxon>
    </lineage>
</organism>
<keyword evidence="5 8" id="KW-1133">Transmembrane helix</keyword>
<keyword evidence="3" id="KW-1003">Cell membrane</keyword>
<reference evidence="9 10" key="1">
    <citation type="submission" date="2023-04" db="EMBL/GenBank/DDBJ databases">
        <title>Marinobulbifer ophiurae gen. nov., sp. Nov., isolate from tissue of brittle star Ophioplocus japonicus.</title>
        <authorList>
            <person name="Kawano K."/>
            <person name="Sawayama S."/>
            <person name="Nakagawa S."/>
        </authorList>
    </citation>
    <scope>NUCLEOTIDE SEQUENCE [LARGE SCALE GENOMIC DNA]</scope>
    <source>
        <strain evidence="9 10">NKW57</strain>
    </source>
</reference>
<comment type="subcellular location">
    <subcellularLocation>
        <location evidence="1">Cell membrane</location>
        <topology evidence="1">Single-pass membrane protein</topology>
    </subcellularLocation>
    <subcellularLocation>
        <location evidence="7">Cell membrane</location>
        <topology evidence="7">Single-pass type II membrane protein</topology>
    </subcellularLocation>
</comment>
<accession>A0ABQ6LYI3</accession>
<keyword evidence="7" id="KW-0813">Transport</keyword>
<dbReference type="Pfam" id="PF02472">
    <property type="entry name" value="ExbD"/>
    <property type="match status" value="1"/>
</dbReference>
<dbReference type="EMBL" id="BSYJ01000003">
    <property type="protein sequence ID" value="GMG87159.1"/>
    <property type="molecule type" value="Genomic_DNA"/>
</dbReference>
<dbReference type="PANTHER" id="PTHR30558:SF13">
    <property type="entry name" value="BIOPOLYMER TRANSPORT PROTEIN EXBD2"/>
    <property type="match status" value="1"/>
</dbReference>
<dbReference type="InterPro" id="IPR003400">
    <property type="entry name" value="ExbD"/>
</dbReference>
<evidence type="ECO:0000256" key="1">
    <source>
        <dbReference type="ARBA" id="ARBA00004162"/>
    </source>
</evidence>
<keyword evidence="6 8" id="KW-0472">Membrane</keyword>
<evidence type="ECO:0000256" key="7">
    <source>
        <dbReference type="RuleBase" id="RU003879"/>
    </source>
</evidence>
<evidence type="ECO:0000313" key="10">
    <source>
        <dbReference type="Proteomes" id="UP001224392"/>
    </source>
</evidence>
<feature type="transmembrane region" description="Helical" evidence="8">
    <location>
        <begin position="21"/>
        <end position="39"/>
    </location>
</feature>
<evidence type="ECO:0000256" key="5">
    <source>
        <dbReference type="ARBA" id="ARBA00022989"/>
    </source>
</evidence>
<dbReference type="PANTHER" id="PTHR30558">
    <property type="entry name" value="EXBD MEMBRANE COMPONENT OF PMF-DRIVEN MACROMOLECULE IMPORT SYSTEM"/>
    <property type="match status" value="1"/>
</dbReference>
<keyword evidence="4 7" id="KW-0812">Transmembrane</keyword>
<evidence type="ECO:0000313" key="9">
    <source>
        <dbReference type="EMBL" id="GMG87159.1"/>
    </source>
</evidence>
<proteinExistence type="inferred from homology"/>
<comment type="similarity">
    <text evidence="2 7">Belongs to the ExbD/TolR family.</text>
</comment>
<protein>
    <submittedName>
        <fullName evidence="9">Biopolymer transporter ExbD</fullName>
    </submittedName>
</protein>
<evidence type="ECO:0000256" key="8">
    <source>
        <dbReference type="SAM" id="Phobius"/>
    </source>
</evidence>
<comment type="caution">
    <text evidence="9">The sequence shown here is derived from an EMBL/GenBank/DDBJ whole genome shotgun (WGS) entry which is preliminary data.</text>
</comment>
<keyword evidence="7" id="KW-0653">Protein transport</keyword>
<evidence type="ECO:0000256" key="3">
    <source>
        <dbReference type="ARBA" id="ARBA00022475"/>
    </source>
</evidence>
<dbReference type="Proteomes" id="UP001224392">
    <property type="component" value="Unassembled WGS sequence"/>
</dbReference>
<name>A0ABQ6LYI3_9GAMM</name>
<keyword evidence="10" id="KW-1185">Reference proteome</keyword>
<gene>
    <name evidence="9" type="ORF">MNKW57_14800</name>
</gene>
<dbReference type="RefSeq" id="WP_285763797.1">
    <property type="nucleotide sequence ID" value="NZ_BSYJ01000003.1"/>
</dbReference>